<reference evidence="1 2" key="1">
    <citation type="submission" date="2016-07" db="EMBL/GenBank/DDBJ databases">
        <title>Pervasive Adenine N6-methylation of Active Genes in Fungi.</title>
        <authorList>
            <consortium name="DOE Joint Genome Institute"/>
            <person name="Mondo S.J."/>
            <person name="Dannebaum R.O."/>
            <person name="Kuo R.C."/>
            <person name="Labutti K."/>
            <person name="Haridas S."/>
            <person name="Kuo A."/>
            <person name="Salamov A."/>
            <person name="Ahrendt S.R."/>
            <person name="Lipzen A."/>
            <person name="Sullivan W."/>
            <person name="Andreopoulos W.B."/>
            <person name="Clum A."/>
            <person name="Lindquist E."/>
            <person name="Daum C."/>
            <person name="Ramamoorthy G.K."/>
            <person name="Gryganskyi A."/>
            <person name="Culley D."/>
            <person name="Magnuson J.K."/>
            <person name="James T.Y."/>
            <person name="O'Malley M.A."/>
            <person name="Stajich J.E."/>
            <person name="Spatafora J.W."/>
            <person name="Visel A."/>
            <person name="Grigoriev I.V."/>
        </authorList>
    </citation>
    <scope>NUCLEOTIDE SEQUENCE [LARGE SCALE GENOMIC DNA]</scope>
    <source>
        <strain evidence="1 2">NRRL 2496</strain>
    </source>
</reference>
<accession>A0A1X2HAF3</accession>
<sequence length="173" mass="19587">MHDSSRFLLDDKNAHRVTEHDFIVPIWVPVLKAIADIKGSLRLKIGESSPEGGVKAKKAIYQDATVEFKVDIRVLFDSPDNEHDLLAVEVAKAADDAKLHHDLSKLLREAKDNLDANQSNILEHYVEHPSAWFGLCRRSAAKVIWTQTTSTTARACTWRCNRKRFGCRRTVVI</sequence>
<evidence type="ECO:0000313" key="1">
    <source>
        <dbReference type="EMBL" id="ORY95661.1"/>
    </source>
</evidence>
<dbReference type="EMBL" id="MCGN01000006">
    <property type="protein sequence ID" value="ORY95661.1"/>
    <property type="molecule type" value="Genomic_DNA"/>
</dbReference>
<dbReference type="OMA" id="NILEHYV"/>
<comment type="caution">
    <text evidence="1">The sequence shown here is derived from an EMBL/GenBank/DDBJ whole genome shotgun (WGS) entry which is preliminary data.</text>
</comment>
<gene>
    <name evidence="1" type="ORF">BCR43DRAFT_308543</name>
</gene>
<dbReference type="InParanoid" id="A0A1X2HAF3"/>
<evidence type="ECO:0000313" key="2">
    <source>
        <dbReference type="Proteomes" id="UP000242180"/>
    </source>
</evidence>
<dbReference type="AlphaFoldDB" id="A0A1X2HAF3"/>
<organism evidence="1 2">
    <name type="scientific">Syncephalastrum racemosum</name>
    <name type="common">Filamentous fungus</name>
    <dbReference type="NCBI Taxonomy" id="13706"/>
    <lineage>
        <taxon>Eukaryota</taxon>
        <taxon>Fungi</taxon>
        <taxon>Fungi incertae sedis</taxon>
        <taxon>Mucoromycota</taxon>
        <taxon>Mucoromycotina</taxon>
        <taxon>Mucoromycetes</taxon>
        <taxon>Mucorales</taxon>
        <taxon>Syncephalastraceae</taxon>
        <taxon>Syncephalastrum</taxon>
    </lineage>
</organism>
<name>A0A1X2HAF3_SYNRA</name>
<dbReference type="OrthoDB" id="2288994at2759"/>
<keyword evidence="2" id="KW-1185">Reference proteome</keyword>
<protein>
    <submittedName>
        <fullName evidence="1">Uncharacterized protein</fullName>
    </submittedName>
</protein>
<proteinExistence type="predicted"/>
<dbReference type="Proteomes" id="UP000242180">
    <property type="component" value="Unassembled WGS sequence"/>
</dbReference>